<dbReference type="RefSeq" id="WP_089401926.1">
    <property type="nucleotide sequence ID" value="NZ_FZOH01000001.1"/>
</dbReference>
<accession>A0A238ZHE9</accession>
<dbReference type="EMBL" id="FZOH01000001">
    <property type="protein sequence ID" value="SNR82094.1"/>
    <property type="molecule type" value="Genomic_DNA"/>
</dbReference>
<dbReference type="Proteomes" id="UP000198386">
    <property type="component" value="Unassembled WGS sequence"/>
</dbReference>
<organism evidence="2 3">
    <name type="scientific">Geodermatophilus saharensis</name>
    <dbReference type="NCBI Taxonomy" id="1137994"/>
    <lineage>
        <taxon>Bacteria</taxon>
        <taxon>Bacillati</taxon>
        <taxon>Actinomycetota</taxon>
        <taxon>Actinomycetes</taxon>
        <taxon>Geodermatophilales</taxon>
        <taxon>Geodermatophilaceae</taxon>
        <taxon>Geodermatophilus</taxon>
    </lineage>
</organism>
<proteinExistence type="predicted"/>
<feature type="region of interest" description="Disordered" evidence="1">
    <location>
        <begin position="333"/>
        <end position="364"/>
    </location>
</feature>
<sequence length="364" mass="39715">MTTAGSPGNDAEGPARLRELADRAGRYWVEHSLLAEEDLPSFLQPLHRLTEEAARRGLRAPHALAEHLTDVLLALSGATSLNAEHDEDVAHRLHAYRNLAGALLATHALLHGRSPRDALQPKRVPRLGRRTWLSRGRPLEDDERLLLRLLVHHLTQTGKHRDLLAAARYVLAEAGATPGETTAVMLDDLSDPAKPEWFWAPGYRDRDRRRLPLDDWQQPILARHAEQRITAGLAPRPLTYNGKKAPGSEDASASADGSLTRLLRHAGLGQLPDLTASSITFQAADRVCLRHGDDAGFALLGRASLRQALRDLRRVGWEPNPEPAAIRSFLDSAFPTYQGTPPGTAAADGGPPGRAHEATRTTGP</sequence>
<feature type="region of interest" description="Disordered" evidence="1">
    <location>
        <begin position="232"/>
        <end position="256"/>
    </location>
</feature>
<reference evidence="3" key="1">
    <citation type="submission" date="2017-06" db="EMBL/GenBank/DDBJ databases">
        <authorList>
            <person name="Varghese N."/>
            <person name="Submissions S."/>
        </authorList>
    </citation>
    <scope>NUCLEOTIDE SEQUENCE [LARGE SCALE GENOMIC DNA]</scope>
    <source>
        <strain evidence="3">DSM 45423</strain>
    </source>
</reference>
<gene>
    <name evidence="2" type="ORF">SAMN04488107_0044</name>
</gene>
<dbReference type="AlphaFoldDB" id="A0A238ZHE9"/>
<keyword evidence="3" id="KW-1185">Reference proteome</keyword>
<name>A0A238ZHE9_9ACTN</name>
<feature type="compositionally biased region" description="Low complexity" evidence="1">
    <location>
        <begin position="339"/>
        <end position="349"/>
    </location>
</feature>
<feature type="compositionally biased region" description="Basic and acidic residues" evidence="1">
    <location>
        <begin position="354"/>
        <end position="364"/>
    </location>
</feature>
<evidence type="ECO:0000313" key="2">
    <source>
        <dbReference type="EMBL" id="SNR82094.1"/>
    </source>
</evidence>
<protein>
    <submittedName>
        <fullName evidence="2">Uncharacterized protein</fullName>
    </submittedName>
</protein>
<evidence type="ECO:0000313" key="3">
    <source>
        <dbReference type="Proteomes" id="UP000198386"/>
    </source>
</evidence>
<evidence type="ECO:0000256" key="1">
    <source>
        <dbReference type="SAM" id="MobiDB-lite"/>
    </source>
</evidence>